<comment type="caution">
    <text evidence="1">The sequence shown here is derived from an EMBL/GenBank/DDBJ whole genome shotgun (WGS) entry which is preliminary data.</text>
</comment>
<protein>
    <submittedName>
        <fullName evidence="1">Uncharacterized protein</fullName>
    </submittedName>
</protein>
<dbReference type="Proteomes" id="UP001500604">
    <property type="component" value="Unassembled WGS sequence"/>
</dbReference>
<gene>
    <name evidence="1" type="ORF">GCM10023116_01580</name>
</gene>
<dbReference type="RefSeq" id="WP_345192859.1">
    <property type="nucleotide sequence ID" value="NZ_BAABFL010000011.1"/>
</dbReference>
<sequence length="390" mass="45280">MPNLHKVMRSASPEGQYRFCELVQVNDASLNGEAFALKQTTHIDQVFEDIMANNASHFAEIEEVATRIVRIVQNGGYKFLPKQHDEPFVFNPYDRVIKLLLNSDWLVEQAEMRQFASYYRFGKMWDSYRLDSVVEPQKSTLLDNFKLALGKVCRRNLCRVERFTYDREHHRGGHRRLLHLEIFLEGDPSVVNELDQGEELQPTIVFPAHEFALTHEYKSGKIEVVAPTRAMRNLLSEIYVKEVLGLNDAPERITPRSFGLDHLRQRPVFTCQPNDRIDCVHVTGLKCKSLIDGTFWELNVPKEHLFKKDVYDSARDNDLDGHIESEAGFRVVEATIHILKREQGRVAKKTAIPVRFKEPNRHNLREMDEQDRLVVQRMLVDSGIIDEDDQ</sequence>
<keyword evidence="2" id="KW-1185">Reference proteome</keyword>
<dbReference type="EMBL" id="BAABFL010000011">
    <property type="protein sequence ID" value="GAA4647896.1"/>
    <property type="molecule type" value="Genomic_DNA"/>
</dbReference>
<organism evidence="1 2">
    <name type="scientific">Kistimonas scapharcae</name>
    <dbReference type="NCBI Taxonomy" id="1036133"/>
    <lineage>
        <taxon>Bacteria</taxon>
        <taxon>Pseudomonadati</taxon>
        <taxon>Pseudomonadota</taxon>
        <taxon>Gammaproteobacteria</taxon>
        <taxon>Oceanospirillales</taxon>
        <taxon>Endozoicomonadaceae</taxon>
        <taxon>Kistimonas</taxon>
    </lineage>
</organism>
<evidence type="ECO:0000313" key="1">
    <source>
        <dbReference type="EMBL" id="GAA4647896.1"/>
    </source>
</evidence>
<reference evidence="2" key="1">
    <citation type="journal article" date="2019" name="Int. J. Syst. Evol. Microbiol.">
        <title>The Global Catalogue of Microorganisms (GCM) 10K type strain sequencing project: providing services to taxonomists for standard genome sequencing and annotation.</title>
        <authorList>
            <consortium name="The Broad Institute Genomics Platform"/>
            <consortium name="The Broad Institute Genome Sequencing Center for Infectious Disease"/>
            <person name="Wu L."/>
            <person name="Ma J."/>
        </authorList>
    </citation>
    <scope>NUCLEOTIDE SEQUENCE [LARGE SCALE GENOMIC DNA]</scope>
    <source>
        <strain evidence="2">JCM 17805</strain>
    </source>
</reference>
<accession>A0ABP8UWH3</accession>
<evidence type="ECO:0000313" key="2">
    <source>
        <dbReference type="Proteomes" id="UP001500604"/>
    </source>
</evidence>
<proteinExistence type="predicted"/>
<name>A0ABP8UWH3_9GAMM</name>